<feature type="region of interest" description="Disordered" evidence="1">
    <location>
        <begin position="1"/>
        <end position="32"/>
    </location>
</feature>
<keyword evidence="4" id="KW-1185">Reference proteome</keyword>
<feature type="transmembrane region" description="Helical" evidence="2">
    <location>
        <begin position="221"/>
        <end position="240"/>
    </location>
</feature>
<reference evidence="3" key="1">
    <citation type="journal article" date="2023" name="DNA Res.">
        <title>Chromosome-level genome assembly of Phrynocephalus forsythii using third-generation DNA sequencing and Hi-C analysis.</title>
        <authorList>
            <person name="Qi Y."/>
            <person name="Zhao W."/>
            <person name="Zhao Y."/>
            <person name="Niu C."/>
            <person name="Cao S."/>
            <person name="Zhang Y."/>
        </authorList>
    </citation>
    <scope>NUCLEOTIDE SEQUENCE</scope>
    <source>
        <tissue evidence="3">Muscle</tissue>
    </source>
</reference>
<dbReference type="AlphaFoldDB" id="A0A9Q1B1P3"/>
<proteinExistence type="predicted"/>
<accession>A0A9Q1B1P3</accession>
<keyword evidence="2" id="KW-1133">Transmembrane helix</keyword>
<protein>
    <submittedName>
        <fullName evidence="3">Uncharacterized protein</fullName>
    </submittedName>
</protein>
<dbReference type="EMBL" id="JAPFRF010000007">
    <property type="protein sequence ID" value="KAJ7327261.1"/>
    <property type="molecule type" value="Genomic_DNA"/>
</dbReference>
<organism evidence="3 4">
    <name type="scientific">Phrynocephalus forsythii</name>
    <dbReference type="NCBI Taxonomy" id="171643"/>
    <lineage>
        <taxon>Eukaryota</taxon>
        <taxon>Metazoa</taxon>
        <taxon>Chordata</taxon>
        <taxon>Craniata</taxon>
        <taxon>Vertebrata</taxon>
        <taxon>Euteleostomi</taxon>
        <taxon>Lepidosauria</taxon>
        <taxon>Squamata</taxon>
        <taxon>Bifurcata</taxon>
        <taxon>Unidentata</taxon>
        <taxon>Episquamata</taxon>
        <taxon>Toxicofera</taxon>
        <taxon>Iguania</taxon>
        <taxon>Acrodonta</taxon>
        <taxon>Agamidae</taxon>
        <taxon>Agaminae</taxon>
        <taxon>Phrynocephalus</taxon>
    </lineage>
</organism>
<name>A0A9Q1B1P3_9SAUR</name>
<evidence type="ECO:0000256" key="1">
    <source>
        <dbReference type="SAM" id="MobiDB-lite"/>
    </source>
</evidence>
<comment type="caution">
    <text evidence="3">The sequence shown here is derived from an EMBL/GenBank/DDBJ whole genome shotgun (WGS) entry which is preliminary data.</text>
</comment>
<feature type="transmembrane region" description="Helical" evidence="2">
    <location>
        <begin position="137"/>
        <end position="162"/>
    </location>
</feature>
<feature type="transmembrane region" description="Helical" evidence="2">
    <location>
        <begin position="174"/>
        <end position="201"/>
    </location>
</feature>
<sequence>MSQMVPNEPGGLLVPETLRPDTDTAGPSQSASPSMQILNLVLESRDHSIHQQLGELSLSTIYSLLATLMQCLSLGGLCVAISLLKWIVMLQPFFHRPSVLVTFSFGVPYDVSVYEPWNPNATDSRKYYLFSDEDNNIIEPVMTSVCFMSLLSGFLAFLLGFVEVKKLGQNQTAIVTFLHILSGLFLIGLIVLCCWCLVKIQHRINEDAWKIFQLKAIPGESFYSALMSCVIIVIAVVFSLRSMTLAT</sequence>
<gene>
    <name evidence="3" type="ORF">JRQ81_017020</name>
</gene>
<feature type="transmembrane region" description="Helical" evidence="2">
    <location>
        <begin position="61"/>
        <end position="87"/>
    </location>
</feature>
<keyword evidence="2" id="KW-0472">Membrane</keyword>
<dbReference type="Proteomes" id="UP001142489">
    <property type="component" value="Unassembled WGS sequence"/>
</dbReference>
<evidence type="ECO:0000313" key="4">
    <source>
        <dbReference type="Proteomes" id="UP001142489"/>
    </source>
</evidence>
<keyword evidence="2" id="KW-0812">Transmembrane</keyword>
<dbReference type="OrthoDB" id="9939165at2759"/>
<evidence type="ECO:0000313" key="3">
    <source>
        <dbReference type="EMBL" id="KAJ7327261.1"/>
    </source>
</evidence>
<evidence type="ECO:0000256" key="2">
    <source>
        <dbReference type="SAM" id="Phobius"/>
    </source>
</evidence>